<accession>A0A1M2V7E5</accession>
<dbReference type="OrthoDB" id="8300214at2759"/>
<reference evidence="1 2" key="1">
    <citation type="submission" date="2016-10" db="EMBL/GenBank/DDBJ databases">
        <title>Genome sequence of the basidiomycete white-rot fungus Trametes pubescens.</title>
        <authorList>
            <person name="Makela M.R."/>
            <person name="Granchi Z."/>
            <person name="Peng M."/>
            <person name="De Vries R.P."/>
            <person name="Grigoriev I."/>
            <person name="Riley R."/>
            <person name="Hilden K."/>
        </authorList>
    </citation>
    <scope>NUCLEOTIDE SEQUENCE [LARGE SCALE GENOMIC DNA]</scope>
    <source>
        <strain evidence="1 2">FBCC735</strain>
    </source>
</reference>
<evidence type="ECO:0000313" key="1">
    <source>
        <dbReference type="EMBL" id="OJT03502.1"/>
    </source>
</evidence>
<sequence length="536" mass="59915">MSSSHPAPLHESTLRSLIVSAGVLPSSIVALLNTYGRSRVFNTFTRGIVKGTLIVVDDDGTYSFGQPASKETSPIVTMHIHNPCVWTRIILSSDLGVAEAYMQGEFTVSSLKDLLNLWLENRTTLSGLSSILSSFFSRCSALAINALGHQALGNGMSRWNVEVAYDTSNALFECFLSKEMMYSCAIWGEEEGGVRGDLVSGPRPGDLEAAQQRKIATILAKARVRPGDRLLEFGSGWGPMAIGAAKLGCIVDTVTLSREQRAMTERRAAEAGVADRVRVHLCDYRELPPEFEHAFDALVASEMVEAVGPRNLNTFFRTLDWALKRERATVVLTATSQPEHRWSEYQPDDFARHYHWPNTHLPSPLSIANAAQEATPGKWVLHNLEDHGIHYPRTLREWGRRFEANFKDAVVAELQERYPQLRDAGALEAFKRKWRYMFTYAEVGYARAYTNLNCWTFTRPYVRGCRGQWLAIVHAGHPKRCTYVICAYLKTPGAKISECRLGGECGAGAATSLPDVEALHFQFRMRSARGRRVRHF</sequence>
<keyword evidence="1" id="KW-0808">Transferase</keyword>
<dbReference type="PANTHER" id="PTHR43667:SF2">
    <property type="entry name" value="FATTY ACID C-METHYL TRANSFERASE"/>
    <property type="match status" value="1"/>
</dbReference>
<gene>
    <name evidence="1" type="ORF">TRAPUB_5842</name>
</gene>
<dbReference type="STRING" id="154538.A0A1M2V7E5"/>
<dbReference type="Proteomes" id="UP000184267">
    <property type="component" value="Unassembled WGS sequence"/>
</dbReference>
<dbReference type="EMBL" id="MNAD01001610">
    <property type="protein sequence ID" value="OJT03502.1"/>
    <property type="molecule type" value="Genomic_DNA"/>
</dbReference>
<proteinExistence type="predicted"/>
<dbReference type="InterPro" id="IPR029063">
    <property type="entry name" value="SAM-dependent_MTases_sf"/>
</dbReference>
<name>A0A1M2V7E5_TRAPU</name>
<evidence type="ECO:0000313" key="2">
    <source>
        <dbReference type="Proteomes" id="UP000184267"/>
    </source>
</evidence>
<dbReference type="Pfam" id="PF02353">
    <property type="entry name" value="CMAS"/>
    <property type="match status" value="1"/>
</dbReference>
<dbReference type="Gene3D" id="3.40.50.150">
    <property type="entry name" value="Vaccinia Virus protein VP39"/>
    <property type="match status" value="1"/>
</dbReference>
<organism evidence="1 2">
    <name type="scientific">Trametes pubescens</name>
    <name type="common">White-rot fungus</name>
    <dbReference type="NCBI Taxonomy" id="154538"/>
    <lineage>
        <taxon>Eukaryota</taxon>
        <taxon>Fungi</taxon>
        <taxon>Dikarya</taxon>
        <taxon>Basidiomycota</taxon>
        <taxon>Agaricomycotina</taxon>
        <taxon>Agaricomycetes</taxon>
        <taxon>Polyporales</taxon>
        <taxon>Polyporaceae</taxon>
        <taxon>Trametes</taxon>
    </lineage>
</organism>
<dbReference type="GO" id="GO:0008168">
    <property type="term" value="F:methyltransferase activity"/>
    <property type="evidence" value="ECO:0007669"/>
    <property type="project" value="UniProtKB-KW"/>
</dbReference>
<dbReference type="CDD" id="cd02440">
    <property type="entry name" value="AdoMet_MTases"/>
    <property type="match status" value="1"/>
</dbReference>
<dbReference type="PANTHER" id="PTHR43667">
    <property type="entry name" value="CYCLOPROPANE-FATTY-ACYL-PHOSPHOLIPID SYNTHASE"/>
    <property type="match status" value="1"/>
</dbReference>
<dbReference type="SUPFAM" id="SSF53335">
    <property type="entry name" value="S-adenosyl-L-methionine-dependent methyltransferases"/>
    <property type="match status" value="1"/>
</dbReference>
<dbReference type="InterPro" id="IPR050723">
    <property type="entry name" value="CFA/CMAS"/>
</dbReference>
<protein>
    <submittedName>
        <fullName evidence="1">Tuberculostearic acid methyltransferase UfaA1</fullName>
    </submittedName>
</protein>
<dbReference type="AlphaFoldDB" id="A0A1M2V7E5"/>
<keyword evidence="2" id="KW-1185">Reference proteome</keyword>
<dbReference type="OMA" id="PSPRQWS"/>
<dbReference type="GO" id="GO:0032259">
    <property type="term" value="P:methylation"/>
    <property type="evidence" value="ECO:0007669"/>
    <property type="project" value="UniProtKB-KW"/>
</dbReference>
<comment type="caution">
    <text evidence="1">The sequence shown here is derived from an EMBL/GenBank/DDBJ whole genome shotgun (WGS) entry which is preliminary data.</text>
</comment>
<keyword evidence="1" id="KW-0489">Methyltransferase</keyword>